<dbReference type="AlphaFoldDB" id="A0A963YYF3"/>
<keyword evidence="4" id="KW-1185">Reference proteome</keyword>
<dbReference type="GO" id="GO:0005829">
    <property type="term" value="C:cytosol"/>
    <property type="evidence" value="ECO:0007669"/>
    <property type="project" value="TreeGrafter"/>
</dbReference>
<evidence type="ECO:0000313" key="3">
    <source>
        <dbReference type="EMBL" id="MCB8878555.1"/>
    </source>
</evidence>
<protein>
    <submittedName>
        <fullName evidence="3">IS30 family transposase</fullName>
    </submittedName>
</protein>
<dbReference type="InterPro" id="IPR053392">
    <property type="entry name" value="Transposase_IS30-like"/>
</dbReference>
<dbReference type="SUPFAM" id="SSF53098">
    <property type="entry name" value="Ribonuclease H-like"/>
    <property type="match status" value="1"/>
</dbReference>
<dbReference type="EMBL" id="JAESVB010000056">
    <property type="protein sequence ID" value="MCB8878555.1"/>
    <property type="molecule type" value="Genomic_DNA"/>
</dbReference>
<dbReference type="GO" id="GO:0006310">
    <property type="term" value="P:DNA recombination"/>
    <property type="evidence" value="ECO:0007669"/>
    <property type="project" value="UniProtKB-KW"/>
</dbReference>
<dbReference type="Gene3D" id="3.30.420.10">
    <property type="entry name" value="Ribonuclease H-like superfamily/Ribonuclease H"/>
    <property type="match status" value="1"/>
</dbReference>
<dbReference type="PANTHER" id="PTHR10948">
    <property type="entry name" value="TRANSPOSASE"/>
    <property type="match status" value="1"/>
</dbReference>
<evidence type="ECO:0000313" key="4">
    <source>
        <dbReference type="Proteomes" id="UP000708298"/>
    </source>
</evidence>
<keyword evidence="1" id="KW-0233">DNA recombination</keyword>
<dbReference type="InterPro" id="IPR025246">
    <property type="entry name" value="IS30-like_HTH"/>
</dbReference>
<dbReference type="InterPro" id="IPR051917">
    <property type="entry name" value="Transposase-Integrase"/>
</dbReference>
<dbReference type="GO" id="GO:0015074">
    <property type="term" value="P:DNA integration"/>
    <property type="evidence" value="ECO:0007669"/>
    <property type="project" value="InterPro"/>
</dbReference>
<evidence type="ECO:0000259" key="2">
    <source>
        <dbReference type="PROSITE" id="PS50994"/>
    </source>
</evidence>
<dbReference type="InterPro" id="IPR012337">
    <property type="entry name" value="RNaseH-like_sf"/>
</dbReference>
<dbReference type="NCBIfam" id="NF033563">
    <property type="entry name" value="transpos_IS30"/>
    <property type="match status" value="1"/>
</dbReference>
<accession>A0A963YYF3</accession>
<dbReference type="Pfam" id="PF00665">
    <property type="entry name" value="rve"/>
    <property type="match status" value="1"/>
</dbReference>
<dbReference type="PROSITE" id="PS50994">
    <property type="entry name" value="INTEGRASE"/>
    <property type="match status" value="1"/>
</dbReference>
<dbReference type="InterPro" id="IPR001584">
    <property type="entry name" value="Integrase_cat-core"/>
</dbReference>
<name>A0A963YYF3_9PROT</name>
<comment type="caution">
    <text evidence="3">The sequence shown here is derived from an EMBL/GenBank/DDBJ whole genome shotgun (WGS) entry which is preliminary data.</text>
</comment>
<dbReference type="Proteomes" id="UP000708298">
    <property type="component" value="Unassembled WGS sequence"/>
</dbReference>
<dbReference type="InterPro" id="IPR036397">
    <property type="entry name" value="RNaseH_sf"/>
</dbReference>
<sequence>MGTVYSHLTLDDRRIVFRLREAKLGISAIASRLGFHPSTIYRELRRNWHTDVETPKISGYYPTVAQDVAAGRRHRLGKLQRDDRLTASIVARLRDAWSPEQIAGRLRQEDSPLGRVCHETIYQYVYGPAGRADALYRLLPTHRRRRRIRYARKPRQLNIPEENTIKHRPAEIAARLNFGHWECDLVGFRLEFGKHKLTTLVERASRYLVLASNPSRHSAGVMNGIAHGLAPFPPALRQSVTFDRGSEFASYMTLGQQMGMKSYFCAPQAPWQKGTVENTNGRLRRFLPLDTDLARRTAEDLAALAHRMNTTPRKCLDFKTPAEVFEAFVTNAS</sequence>
<reference evidence="3" key="1">
    <citation type="journal article" date="2021" name="Microorganisms">
        <title>Acidisoma silvae sp. nov. and Acidisomacellulosilytica sp. nov., Two Acidophilic Bacteria Isolated from Decaying Wood, Hydrolyzing Cellulose and Producing Poly-3-hydroxybutyrate.</title>
        <authorList>
            <person name="Mieszkin S."/>
            <person name="Pouder E."/>
            <person name="Uroz S."/>
            <person name="Simon-Colin C."/>
            <person name="Alain K."/>
        </authorList>
    </citation>
    <scope>NUCLEOTIDE SEQUENCE</scope>
    <source>
        <strain evidence="3">HW T2.11</strain>
    </source>
</reference>
<organism evidence="3 4">
    <name type="scientific">Acidisoma silvae</name>
    <dbReference type="NCBI Taxonomy" id="2802396"/>
    <lineage>
        <taxon>Bacteria</taxon>
        <taxon>Pseudomonadati</taxon>
        <taxon>Pseudomonadota</taxon>
        <taxon>Alphaproteobacteria</taxon>
        <taxon>Acetobacterales</taxon>
        <taxon>Acidocellaceae</taxon>
        <taxon>Acidisoma</taxon>
    </lineage>
</organism>
<reference evidence="3" key="2">
    <citation type="submission" date="2021-01" db="EMBL/GenBank/DDBJ databases">
        <authorList>
            <person name="Mieszkin S."/>
            <person name="Pouder E."/>
            <person name="Alain K."/>
        </authorList>
    </citation>
    <scope>NUCLEOTIDE SEQUENCE</scope>
    <source>
        <strain evidence="3">HW T2.11</strain>
    </source>
</reference>
<feature type="domain" description="Integrase catalytic" evidence="2">
    <location>
        <begin position="165"/>
        <end position="329"/>
    </location>
</feature>
<dbReference type="GO" id="GO:0004803">
    <property type="term" value="F:transposase activity"/>
    <property type="evidence" value="ECO:0007669"/>
    <property type="project" value="TreeGrafter"/>
</dbReference>
<dbReference type="PANTHER" id="PTHR10948:SF23">
    <property type="entry name" value="TRANSPOSASE INSI FOR INSERTION SEQUENCE ELEMENT IS30A-RELATED"/>
    <property type="match status" value="1"/>
</dbReference>
<dbReference type="Pfam" id="PF13936">
    <property type="entry name" value="HTH_38"/>
    <property type="match status" value="1"/>
</dbReference>
<proteinExistence type="predicted"/>
<gene>
    <name evidence="3" type="ORF">ASILVAE211_25525</name>
</gene>
<evidence type="ECO:0000256" key="1">
    <source>
        <dbReference type="ARBA" id="ARBA00023172"/>
    </source>
</evidence>
<dbReference type="GO" id="GO:0003676">
    <property type="term" value="F:nucleic acid binding"/>
    <property type="evidence" value="ECO:0007669"/>
    <property type="project" value="InterPro"/>
</dbReference>
<dbReference type="GO" id="GO:0032196">
    <property type="term" value="P:transposition"/>
    <property type="evidence" value="ECO:0007669"/>
    <property type="project" value="TreeGrafter"/>
</dbReference>